<proteinExistence type="predicted"/>
<evidence type="ECO:0000313" key="2">
    <source>
        <dbReference type="Proteomes" id="UP001596353"/>
    </source>
</evidence>
<dbReference type="SUPFAM" id="SSF48576">
    <property type="entry name" value="Terpenoid synthases"/>
    <property type="match status" value="1"/>
</dbReference>
<reference evidence="2" key="1">
    <citation type="journal article" date="2019" name="Int. J. Syst. Evol. Microbiol.">
        <title>The Global Catalogue of Microorganisms (GCM) 10K type strain sequencing project: providing services to taxonomists for standard genome sequencing and annotation.</title>
        <authorList>
            <consortium name="The Broad Institute Genomics Platform"/>
            <consortium name="The Broad Institute Genome Sequencing Center for Infectious Disease"/>
            <person name="Wu L."/>
            <person name="Ma J."/>
        </authorList>
    </citation>
    <scope>NUCLEOTIDE SEQUENCE [LARGE SCALE GENOMIC DNA]</scope>
    <source>
        <strain evidence="2">CCUG 66188</strain>
    </source>
</reference>
<dbReference type="InterPro" id="IPR002060">
    <property type="entry name" value="Squ/phyt_synthse"/>
</dbReference>
<evidence type="ECO:0000313" key="1">
    <source>
        <dbReference type="EMBL" id="MFC6759583.1"/>
    </source>
</evidence>
<accession>A0ABW2B2H2</accession>
<dbReference type="Proteomes" id="UP001596353">
    <property type="component" value="Unassembled WGS sequence"/>
</dbReference>
<protein>
    <submittedName>
        <fullName evidence="1">Squalene/phytoene synthase family protein</fullName>
    </submittedName>
</protein>
<dbReference type="InterPro" id="IPR008949">
    <property type="entry name" value="Isoprenoid_synthase_dom_sf"/>
</dbReference>
<gene>
    <name evidence="1" type="ORF">ACFQFQ_08955</name>
</gene>
<organism evidence="1 2">
    <name type="scientific">Sulfitobacter porphyrae</name>
    <dbReference type="NCBI Taxonomy" id="1246864"/>
    <lineage>
        <taxon>Bacteria</taxon>
        <taxon>Pseudomonadati</taxon>
        <taxon>Pseudomonadota</taxon>
        <taxon>Alphaproteobacteria</taxon>
        <taxon>Rhodobacterales</taxon>
        <taxon>Roseobacteraceae</taxon>
        <taxon>Sulfitobacter</taxon>
    </lineage>
</organism>
<dbReference type="Pfam" id="PF00494">
    <property type="entry name" value="SQS_PSY"/>
    <property type="match status" value="1"/>
</dbReference>
<sequence length="254" mass="27407">MGFDADLTACAALVERGDPARFRAAMAAPVPARRVLFPLYAFNIEVARAPWVTQETMIAEMRLQWWRDVCEEIAEGGAVRRHEVATPLADVLDAKDARLLDELVAARRWDVYRDAFEDADHFARYLDQTSGNLTWVAARRLGAADEAVIRDAAYGAGVAAWLLAIPELEAAGRVPLLDGTAEGVRALALGAQQRLTGARTRRGAVPKPARAALLHVGQADAVLNAAIRDPSAVAGGRLPTADPGLAWRALTGRW</sequence>
<keyword evidence="2" id="KW-1185">Reference proteome</keyword>
<dbReference type="EMBL" id="JBHSWG010000001">
    <property type="protein sequence ID" value="MFC6759583.1"/>
    <property type="molecule type" value="Genomic_DNA"/>
</dbReference>
<comment type="caution">
    <text evidence="1">The sequence shown here is derived from an EMBL/GenBank/DDBJ whole genome shotgun (WGS) entry which is preliminary data.</text>
</comment>
<dbReference type="Gene3D" id="1.10.600.10">
    <property type="entry name" value="Farnesyl Diphosphate Synthase"/>
    <property type="match status" value="1"/>
</dbReference>
<name>A0ABW2B2H2_9RHOB</name>